<organism evidence="2 3">
    <name type="scientific">Jimgerdemannia flammicorona</name>
    <dbReference type="NCBI Taxonomy" id="994334"/>
    <lineage>
        <taxon>Eukaryota</taxon>
        <taxon>Fungi</taxon>
        <taxon>Fungi incertae sedis</taxon>
        <taxon>Mucoromycota</taxon>
        <taxon>Mucoromycotina</taxon>
        <taxon>Endogonomycetes</taxon>
        <taxon>Endogonales</taxon>
        <taxon>Endogonaceae</taxon>
        <taxon>Jimgerdemannia</taxon>
    </lineage>
</organism>
<dbReference type="EMBL" id="RBNJ01000350">
    <property type="protein sequence ID" value="RUS34727.1"/>
    <property type="molecule type" value="Genomic_DNA"/>
</dbReference>
<evidence type="ECO:0000313" key="3">
    <source>
        <dbReference type="Proteomes" id="UP000274822"/>
    </source>
</evidence>
<comment type="caution">
    <text evidence="2">The sequence shown here is derived from an EMBL/GenBank/DDBJ whole genome shotgun (WGS) entry which is preliminary data.</text>
</comment>
<dbReference type="AlphaFoldDB" id="A0A433QYE7"/>
<gene>
    <name evidence="2" type="ORF">BC938DRAFT_478874</name>
</gene>
<protein>
    <submittedName>
        <fullName evidence="2">Uncharacterized protein</fullName>
    </submittedName>
</protein>
<proteinExistence type="predicted"/>
<evidence type="ECO:0000313" key="2">
    <source>
        <dbReference type="EMBL" id="RUS34727.1"/>
    </source>
</evidence>
<reference evidence="2 3" key="1">
    <citation type="journal article" date="2018" name="New Phytol.">
        <title>Phylogenomics of Endogonaceae and evolution of mycorrhizas within Mucoromycota.</title>
        <authorList>
            <person name="Chang Y."/>
            <person name="Desiro A."/>
            <person name="Na H."/>
            <person name="Sandor L."/>
            <person name="Lipzen A."/>
            <person name="Clum A."/>
            <person name="Barry K."/>
            <person name="Grigoriev I.V."/>
            <person name="Martin F.M."/>
            <person name="Stajich J.E."/>
            <person name="Smith M.E."/>
            <person name="Bonito G."/>
            <person name="Spatafora J.W."/>
        </authorList>
    </citation>
    <scope>NUCLEOTIDE SEQUENCE [LARGE SCALE GENOMIC DNA]</scope>
    <source>
        <strain evidence="2 3">AD002</strain>
    </source>
</reference>
<dbReference type="Proteomes" id="UP000274822">
    <property type="component" value="Unassembled WGS sequence"/>
</dbReference>
<feature type="compositionally biased region" description="Basic and acidic residues" evidence="1">
    <location>
        <begin position="1"/>
        <end position="31"/>
    </location>
</feature>
<keyword evidence="3" id="KW-1185">Reference proteome</keyword>
<evidence type="ECO:0000256" key="1">
    <source>
        <dbReference type="SAM" id="MobiDB-lite"/>
    </source>
</evidence>
<feature type="region of interest" description="Disordered" evidence="1">
    <location>
        <begin position="1"/>
        <end position="47"/>
    </location>
</feature>
<name>A0A433QYE7_9FUNG</name>
<accession>A0A433QYE7</accession>
<sequence length="47" mass="5534">MPPKTEKEAPKSKAEKNRPKSKTEKKEEQKAHKAKVTYPQWGLVEKW</sequence>